<dbReference type="AlphaFoldDB" id="A0A1H2Q300"/>
<dbReference type="PANTHER" id="PTHR30163">
    <property type="entry name" value="MEMBRANE-BOUND LYTIC MUREIN TRANSGLYCOSYLASE B"/>
    <property type="match status" value="1"/>
</dbReference>
<dbReference type="Pfam" id="PF01471">
    <property type="entry name" value="PG_binding_1"/>
    <property type="match status" value="1"/>
</dbReference>
<feature type="domain" description="Transglycosylase SLT" evidence="3">
    <location>
        <begin position="48"/>
        <end position="338"/>
    </location>
</feature>
<keyword evidence="1" id="KW-0732">Signal</keyword>
<feature type="domain" description="Peptidoglycan binding-like" evidence="2">
    <location>
        <begin position="359"/>
        <end position="414"/>
    </location>
</feature>
<sequence>MPKPHSRYQDRNRRTSNVRHCLYPLALAASLITPLAQAEVQSPPQDPFRECVGELQTKAVAAGVSEPVAGEVLAKVEHLDRVIELDRKQPEFTTTFEDYLNRRVNARRILEGRLLLHTHSDLLQRVTRETGVPGPYLLAFWGLETNFGSYFGNMSVPSALATLACDPRRSSFFTTQLIAALQIIDEGAIPAEQMEGSWAGAMGHVQFMPTVFLQHAVDADGDGRRDLWNSLPDALMSAGKFLQAMGWNSDYRWGREVILPAGFDYALADGQRRPLSDWRAMGLRDAFGQPLVNADIQAALIIPSGHRGPAFLAYHNFKVIMGWNRSEFYALSVGHLADRIAGAGGLQNPPPEDLPKLSRASIEAMQQALNDRGFSSGEPDGIMGPATRRAIRQFQSANQLIADGYPDQGVFEALGITL</sequence>
<dbReference type="InterPro" id="IPR036365">
    <property type="entry name" value="PGBD-like_sf"/>
</dbReference>
<dbReference type="PANTHER" id="PTHR30163:SF8">
    <property type="entry name" value="LYTIC MUREIN TRANSGLYCOSYLASE"/>
    <property type="match status" value="1"/>
</dbReference>
<keyword evidence="5" id="KW-1185">Reference proteome</keyword>
<dbReference type="Gene3D" id="1.10.8.350">
    <property type="entry name" value="Bacterial muramidase"/>
    <property type="match status" value="1"/>
</dbReference>
<dbReference type="SUPFAM" id="SSF47090">
    <property type="entry name" value="PGBD-like"/>
    <property type="match status" value="1"/>
</dbReference>
<protein>
    <submittedName>
        <fullName evidence="4">Membrane-bound lytic murein transglycosylase B</fullName>
    </submittedName>
</protein>
<dbReference type="InterPro" id="IPR043426">
    <property type="entry name" value="MltB-like"/>
</dbReference>
<evidence type="ECO:0000313" key="4">
    <source>
        <dbReference type="EMBL" id="SDW01440.1"/>
    </source>
</evidence>
<dbReference type="InterPro" id="IPR023346">
    <property type="entry name" value="Lysozyme-like_dom_sf"/>
</dbReference>
<feature type="signal peptide" evidence="1">
    <location>
        <begin position="1"/>
        <end position="38"/>
    </location>
</feature>
<proteinExistence type="predicted"/>
<dbReference type="Gene3D" id="1.10.530.10">
    <property type="match status" value="1"/>
</dbReference>
<accession>A0A1H2Q300</accession>
<feature type="chain" id="PRO_5011702115" evidence="1">
    <location>
        <begin position="39"/>
        <end position="418"/>
    </location>
</feature>
<dbReference type="Gene3D" id="1.10.101.10">
    <property type="entry name" value="PGBD-like superfamily/PGBD"/>
    <property type="match status" value="1"/>
</dbReference>
<dbReference type="Pfam" id="PF13406">
    <property type="entry name" value="SLT_2"/>
    <property type="match status" value="1"/>
</dbReference>
<dbReference type="InterPro" id="IPR011970">
    <property type="entry name" value="MltB_2"/>
</dbReference>
<dbReference type="Proteomes" id="UP000199675">
    <property type="component" value="Unassembled WGS sequence"/>
</dbReference>
<dbReference type="InterPro" id="IPR036366">
    <property type="entry name" value="PGBDSf"/>
</dbReference>
<dbReference type="STRING" id="488533.SAMN04487960_10194"/>
<evidence type="ECO:0000259" key="3">
    <source>
        <dbReference type="Pfam" id="PF13406"/>
    </source>
</evidence>
<dbReference type="GO" id="GO:0009253">
    <property type="term" value="P:peptidoglycan catabolic process"/>
    <property type="evidence" value="ECO:0007669"/>
    <property type="project" value="TreeGrafter"/>
</dbReference>
<dbReference type="EMBL" id="FNNE01000001">
    <property type="protein sequence ID" value="SDW01440.1"/>
    <property type="molecule type" value="Genomic_DNA"/>
</dbReference>
<reference evidence="4 5" key="1">
    <citation type="submission" date="2016-10" db="EMBL/GenBank/DDBJ databases">
        <authorList>
            <person name="de Groot N.N."/>
        </authorList>
    </citation>
    <scope>NUCLEOTIDE SEQUENCE [LARGE SCALE GENOMIC DNA]</scope>
    <source>
        <strain evidence="4 5">CGMCC 1.7059</strain>
    </source>
</reference>
<evidence type="ECO:0000313" key="5">
    <source>
        <dbReference type="Proteomes" id="UP000199675"/>
    </source>
</evidence>
<dbReference type="NCBIfam" id="TIGR02283">
    <property type="entry name" value="MltB_2"/>
    <property type="match status" value="1"/>
</dbReference>
<evidence type="ECO:0000256" key="1">
    <source>
        <dbReference type="SAM" id="SignalP"/>
    </source>
</evidence>
<evidence type="ECO:0000259" key="2">
    <source>
        <dbReference type="Pfam" id="PF01471"/>
    </source>
</evidence>
<organism evidence="4 5">
    <name type="scientific">Marinobacter mobilis</name>
    <dbReference type="NCBI Taxonomy" id="488533"/>
    <lineage>
        <taxon>Bacteria</taxon>
        <taxon>Pseudomonadati</taxon>
        <taxon>Pseudomonadota</taxon>
        <taxon>Gammaproteobacteria</taxon>
        <taxon>Pseudomonadales</taxon>
        <taxon>Marinobacteraceae</taxon>
        <taxon>Marinobacter</taxon>
    </lineage>
</organism>
<dbReference type="InterPro" id="IPR031304">
    <property type="entry name" value="SLT_2"/>
</dbReference>
<dbReference type="CDD" id="cd13399">
    <property type="entry name" value="Slt35-like"/>
    <property type="match status" value="1"/>
</dbReference>
<dbReference type="InterPro" id="IPR002477">
    <property type="entry name" value="Peptidoglycan-bd-like"/>
</dbReference>
<name>A0A1H2Q300_9GAMM</name>
<dbReference type="GO" id="GO:0008933">
    <property type="term" value="F:peptidoglycan lytic transglycosylase activity"/>
    <property type="evidence" value="ECO:0007669"/>
    <property type="project" value="TreeGrafter"/>
</dbReference>
<dbReference type="SUPFAM" id="SSF53955">
    <property type="entry name" value="Lysozyme-like"/>
    <property type="match status" value="1"/>
</dbReference>
<gene>
    <name evidence="4" type="ORF">SAMN04487960_10194</name>
</gene>